<sequence length="502" mass="57326">MSVSIGVFEKPTIGTYVNHISECFRASSSDNLINSIPFTSDHPFYRPLAQAVIHPPSTSSSTSTSTSTSTSGNGFAIRAVKNIPDDPINQSSIAQYLEHLSSEIKENLSSFIVAVLKNVRGNATESNEEYGDFIRLHQVHIEANKLYGMTNEYGYIHAFMNPLIVKLAKSLVVKSNRAASVSNLPLRDPKSSRSIRDTTRQVIERSMQISNTTMTESDWNSTYNQQHLVGDIVWELGNILFRIYAERKLHTQAAELSRSLESLTPHEQKRFSSRGQIVPATVICQNYYWRGRIRLILLDFRTAKYWLDKAWNIVPQNQHSWNQRRAILLRLIPVNLLLGQVPSQTLLQEYNLPHFLPLIHAFRTGNIPLWRNTLEGQKEWLRRRSIWLILYERGEILVWRNLLRNTLRMYYQLDPTAPKNKCPTWIFISVMHKTFLGSGEVEDGNIELEDIICVISSLIDHGLVLGFLSYSHRQLVMKPSPHGFGGFPKISTVEPRKTQAIA</sequence>
<evidence type="ECO:0000313" key="2">
    <source>
        <dbReference type="Proteomes" id="UP001329825"/>
    </source>
</evidence>
<dbReference type="InterPro" id="IPR036388">
    <property type="entry name" value="WH-like_DNA-bd_sf"/>
</dbReference>
<reference evidence="1 2" key="1">
    <citation type="submission" date="2024-01" db="EMBL/GenBank/DDBJ databases">
        <title>Comparative genomics of Cryptococcus and Kwoniella reveals pathogenesis evolution and contrasting modes of karyotype evolution via chromosome fusion or intercentromeric recombination.</title>
        <authorList>
            <person name="Coelho M.A."/>
            <person name="David-Palma M."/>
            <person name="Shea T."/>
            <person name="Bowers K."/>
            <person name="McGinley-Smith S."/>
            <person name="Mohammad A.W."/>
            <person name="Gnirke A."/>
            <person name="Yurkov A.M."/>
            <person name="Nowrousian M."/>
            <person name="Sun S."/>
            <person name="Cuomo C.A."/>
            <person name="Heitman J."/>
        </authorList>
    </citation>
    <scope>NUCLEOTIDE SEQUENCE [LARGE SCALE GENOMIC DNA]</scope>
    <source>
        <strain evidence="1">CBS 11374</strain>
    </source>
</reference>
<dbReference type="PANTHER" id="PTHR12732:SF8">
    <property type="entry name" value="NUCLEAR MRNA EXPORT PROTEIN THP1"/>
    <property type="match status" value="1"/>
</dbReference>
<dbReference type="Gene3D" id="1.10.10.10">
    <property type="entry name" value="Winged helix-like DNA-binding domain superfamily/Winged helix DNA-binding domain"/>
    <property type="match status" value="1"/>
</dbReference>
<dbReference type="GeneID" id="87953188"/>
<protein>
    <recommendedName>
        <fullName evidence="3">PCI domain-containing protein</fullName>
    </recommendedName>
</protein>
<evidence type="ECO:0000313" key="1">
    <source>
        <dbReference type="EMBL" id="WRT64128.1"/>
    </source>
</evidence>
<dbReference type="SMART" id="SM00753">
    <property type="entry name" value="PAM"/>
    <property type="match status" value="1"/>
</dbReference>
<dbReference type="EMBL" id="CP141881">
    <property type="protein sequence ID" value="WRT64128.1"/>
    <property type="molecule type" value="Genomic_DNA"/>
</dbReference>
<evidence type="ECO:0008006" key="3">
    <source>
        <dbReference type="Google" id="ProtNLM"/>
    </source>
</evidence>
<dbReference type="PANTHER" id="PTHR12732">
    <property type="entry name" value="UNCHARACTERIZED PROTEASOME COMPONENT REGION PCI-CONTAINING"/>
    <property type="match status" value="1"/>
</dbReference>
<dbReference type="RefSeq" id="XP_062788868.1">
    <property type="nucleotide sequence ID" value="XM_062932817.1"/>
</dbReference>
<dbReference type="Proteomes" id="UP001329825">
    <property type="component" value="Chromosome 1"/>
</dbReference>
<keyword evidence="2" id="KW-1185">Reference proteome</keyword>
<dbReference type="InterPro" id="IPR045114">
    <property type="entry name" value="Csn12-like"/>
</dbReference>
<proteinExistence type="predicted"/>
<gene>
    <name evidence="1" type="ORF">IL334_001057</name>
</gene>
<accession>A0ABZ1CR21</accession>
<organism evidence="1 2">
    <name type="scientific">Kwoniella shivajii</name>
    <dbReference type="NCBI Taxonomy" id="564305"/>
    <lineage>
        <taxon>Eukaryota</taxon>
        <taxon>Fungi</taxon>
        <taxon>Dikarya</taxon>
        <taxon>Basidiomycota</taxon>
        <taxon>Agaricomycotina</taxon>
        <taxon>Tremellomycetes</taxon>
        <taxon>Tremellales</taxon>
        <taxon>Cryptococcaceae</taxon>
        <taxon>Kwoniella</taxon>
    </lineage>
</organism>
<name>A0ABZ1CR21_9TREE</name>